<gene>
    <name evidence="2" type="ORF">CH367_12765</name>
</gene>
<dbReference type="Pfam" id="PF10990">
    <property type="entry name" value="DUF2809"/>
    <property type="match status" value="1"/>
</dbReference>
<name>A0ABX4NPQ7_9LEPT</name>
<evidence type="ECO:0000256" key="1">
    <source>
        <dbReference type="SAM" id="Phobius"/>
    </source>
</evidence>
<organism evidence="2 3">
    <name type="scientific">Leptospira barantonii</name>
    <dbReference type="NCBI Taxonomy" id="2023184"/>
    <lineage>
        <taxon>Bacteria</taxon>
        <taxon>Pseudomonadati</taxon>
        <taxon>Spirochaetota</taxon>
        <taxon>Spirochaetia</taxon>
        <taxon>Leptospirales</taxon>
        <taxon>Leptospiraceae</taxon>
        <taxon>Leptospira</taxon>
    </lineage>
</organism>
<keyword evidence="1" id="KW-0472">Membrane</keyword>
<reference evidence="2 3" key="1">
    <citation type="submission" date="2017-07" db="EMBL/GenBank/DDBJ databases">
        <title>Leptospira spp. isolated from tropical soils.</title>
        <authorList>
            <person name="Thibeaux R."/>
            <person name="Iraola G."/>
            <person name="Ferres I."/>
            <person name="Bierque E."/>
            <person name="Girault D."/>
            <person name="Soupe-Gilbert M.-E."/>
            <person name="Picardeau M."/>
            <person name="Goarant C."/>
        </authorList>
    </citation>
    <scope>NUCLEOTIDE SEQUENCE [LARGE SCALE GENOMIC DNA]</scope>
    <source>
        <strain evidence="2 3">FH4-C-A1</strain>
    </source>
</reference>
<evidence type="ECO:0000313" key="3">
    <source>
        <dbReference type="Proteomes" id="UP000231879"/>
    </source>
</evidence>
<feature type="transmembrane region" description="Helical" evidence="1">
    <location>
        <begin position="103"/>
        <end position="121"/>
    </location>
</feature>
<dbReference type="InterPro" id="IPR021257">
    <property type="entry name" value="DUF2809"/>
</dbReference>
<feature type="transmembrane region" description="Helical" evidence="1">
    <location>
        <begin position="5"/>
        <end position="24"/>
    </location>
</feature>
<dbReference type="EMBL" id="NPDS01000005">
    <property type="protein sequence ID" value="PJZ56958.1"/>
    <property type="molecule type" value="Genomic_DNA"/>
</dbReference>
<feature type="transmembrane region" description="Helical" evidence="1">
    <location>
        <begin position="59"/>
        <end position="76"/>
    </location>
</feature>
<comment type="caution">
    <text evidence="2">The sequence shown here is derived from an EMBL/GenBank/DDBJ whole genome shotgun (WGS) entry which is preliminary data.</text>
</comment>
<accession>A0ABX4NPQ7</accession>
<feature type="transmembrane region" description="Helical" evidence="1">
    <location>
        <begin position="30"/>
        <end position="47"/>
    </location>
</feature>
<sequence length="133" mass="15857">MKRRLIYIGLVLFFLGLCFLILQFFGFNRFIRGFIGDVVVVMLLYVFFKSIADFDPVKLSIFIIVFSFSVEVFQYFKMLRLFGFEETRSTKIIFGSVFDWMDLLAYLIGVFLIFYFDTLVIHKFLKKKLEVEV</sequence>
<keyword evidence="3" id="KW-1185">Reference proteome</keyword>
<proteinExistence type="predicted"/>
<keyword evidence="1" id="KW-0812">Transmembrane</keyword>
<keyword evidence="1" id="KW-1133">Transmembrane helix</keyword>
<dbReference type="Proteomes" id="UP000231879">
    <property type="component" value="Unassembled WGS sequence"/>
</dbReference>
<dbReference type="RefSeq" id="WP_100762895.1">
    <property type="nucleotide sequence ID" value="NZ_NPDS01000005.1"/>
</dbReference>
<protein>
    <recommendedName>
        <fullName evidence="4">DUF2809 domain-containing protein</fullName>
    </recommendedName>
</protein>
<evidence type="ECO:0000313" key="2">
    <source>
        <dbReference type="EMBL" id="PJZ56958.1"/>
    </source>
</evidence>
<evidence type="ECO:0008006" key="4">
    <source>
        <dbReference type="Google" id="ProtNLM"/>
    </source>
</evidence>